<dbReference type="OrthoDB" id="417877at2759"/>
<dbReference type="GO" id="GO:0016491">
    <property type="term" value="F:oxidoreductase activity"/>
    <property type="evidence" value="ECO:0007669"/>
    <property type="project" value="UniProtKB-KW"/>
</dbReference>
<protein>
    <submittedName>
        <fullName evidence="5">FAD/NAD(P)-binding domain-containing protein</fullName>
    </submittedName>
</protein>
<evidence type="ECO:0000256" key="2">
    <source>
        <dbReference type="ARBA" id="ARBA00022827"/>
    </source>
</evidence>
<keyword evidence="2" id="KW-0274">FAD</keyword>
<dbReference type="PANTHER" id="PTHR46720">
    <property type="entry name" value="HYDROXYLASE, PUTATIVE (AFU_ORTHOLOGUE AFUA_3G01460)-RELATED"/>
    <property type="match status" value="1"/>
</dbReference>
<evidence type="ECO:0000256" key="3">
    <source>
        <dbReference type="ARBA" id="ARBA00023002"/>
    </source>
</evidence>
<organism evidence="5 6">
    <name type="scientific">Mycena indigotica</name>
    <dbReference type="NCBI Taxonomy" id="2126181"/>
    <lineage>
        <taxon>Eukaryota</taxon>
        <taxon>Fungi</taxon>
        <taxon>Dikarya</taxon>
        <taxon>Basidiomycota</taxon>
        <taxon>Agaricomycotina</taxon>
        <taxon>Agaricomycetes</taxon>
        <taxon>Agaricomycetidae</taxon>
        <taxon>Agaricales</taxon>
        <taxon>Marasmiineae</taxon>
        <taxon>Mycenaceae</taxon>
        <taxon>Mycena</taxon>
    </lineage>
</organism>
<dbReference type="PANTHER" id="PTHR46720:SF3">
    <property type="entry name" value="FAD-BINDING DOMAIN-CONTAINING PROTEIN-RELATED"/>
    <property type="match status" value="1"/>
</dbReference>
<keyword evidence="6" id="KW-1185">Reference proteome</keyword>
<evidence type="ECO:0000256" key="1">
    <source>
        <dbReference type="ARBA" id="ARBA00022630"/>
    </source>
</evidence>
<dbReference type="Pfam" id="PF01494">
    <property type="entry name" value="FAD_binding_3"/>
    <property type="match status" value="2"/>
</dbReference>
<sequence>MSAEARKLRVAICGGGISGLCLAVALSRHDHLQVDIWEATERFKELGAGLMVFSRTWRIFELLGLSSSFTSATHTKPEPSAGYHYRRSDIWPDGFDWHFVPFPYGCRTFHRAHFLDVFVEHLPPGVAHFGKRLETYEEQLEGEIKLRFTDGTTASCDLLVGCDGIKSTVRKQMLRAKAQSQGNNGLLGLIKPIWTGTIAYRGLVPATKLIGLDGQRHRTLDSPMMKYCGKNKHIVAYAISRGEMVNVVAYVTDLGKENTTPDSSDWVVACDQQEMLQAFSGWERDAFVLLENIETPTKWNIHRLSPLPQAMEKRVVLMGDALHAMTPHLGVGATNAIEDAFILETLLAKCDSHSLDSALMAYEAIRLSQANRVLELSDEAGKMFEFNSSYQKLEVLGPAISNQWAFLTSTTPEDEAKRALALLT</sequence>
<dbReference type="Proteomes" id="UP000636479">
    <property type="component" value="Unassembled WGS sequence"/>
</dbReference>
<keyword evidence="1" id="KW-0285">Flavoprotein</keyword>
<dbReference type="GO" id="GO:0071949">
    <property type="term" value="F:FAD binding"/>
    <property type="evidence" value="ECO:0007669"/>
    <property type="project" value="InterPro"/>
</dbReference>
<dbReference type="GO" id="GO:0044550">
    <property type="term" value="P:secondary metabolite biosynthetic process"/>
    <property type="evidence" value="ECO:0007669"/>
    <property type="project" value="TreeGrafter"/>
</dbReference>
<comment type="caution">
    <text evidence="5">The sequence shown here is derived from an EMBL/GenBank/DDBJ whole genome shotgun (WGS) entry which is preliminary data.</text>
</comment>
<dbReference type="GeneID" id="59340099"/>
<keyword evidence="3" id="KW-0560">Oxidoreductase</keyword>
<feature type="domain" description="FAD-binding" evidence="4">
    <location>
        <begin position="8"/>
        <end position="173"/>
    </location>
</feature>
<dbReference type="SUPFAM" id="SSF51905">
    <property type="entry name" value="FAD/NAD(P)-binding domain"/>
    <property type="match status" value="1"/>
</dbReference>
<dbReference type="RefSeq" id="XP_037225493.1">
    <property type="nucleotide sequence ID" value="XM_037357583.1"/>
</dbReference>
<evidence type="ECO:0000313" key="6">
    <source>
        <dbReference type="Proteomes" id="UP000636479"/>
    </source>
</evidence>
<evidence type="ECO:0000313" key="5">
    <source>
        <dbReference type="EMBL" id="KAF7315470.1"/>
    </source>
</evidence>
<dbReference type="SUPFAM" id="SSF54373">
    <property type="entry name" value="FAD-linked reductases, C-terminal domain"/>
    <property type="match status" value="1"/>
</dbReference>
<feature type="domain" description="FAD-binding" evidence="4">
    <location>
        <begin position="311"/>
        <end position="375"/>
    </location>
</feature>
<dbReference type="EMBL" id="JACAZF010000001">
    <property type="protein sequence ID" value="KAF7315470.1"/>
    <property type="molecule type" value="Genomic_DNA"/>
</dbReference>
<dbReference type="InterPro" id="IPR036188">
    <property type="entry name" value="FAD/NAD-bd_sf"/>
</dbReference>
<dbReference type="PRINTS" id="PR00420">
    <property type="entry name" value="RNGMNOXGNASE"/>
</dbReference>
<dbReference type="InterPro" id="IPR051104">
    <property type="entry name" value="FAD_monoxygenase"/>
</dbReference>
<dbReference type="InterPro" id="IPR002938">
    <property type="entry name" value="FAD-bd"/>
</dbReference>
<reference evidence="5" key="1">
    <citation type="submission" date="2020-05" db="EMBL/GenBank/DDBJ databases">
        <title>Mycena genomes resolve the evolution of fungal bioluminescence.</title>
        <authorList>
            <person name="Tsai I.J."/>
        </authorList>
    </citation>
    <scope>NUCLEOTIDE SEQUENCE</scope>
    <source>
        <strain evidence="5">171206Taipei</strain>
    </source>
</reference>
<name>A0A8H6TB10_9AGAR</name>
<evidence type="ECO:0000259" key="4">
    <source>
        <dbReference type="Pfam" id="PF01494"/>
    </source>
</evidence>
<accession>A0A8H6TB10</accession>
<proteinExistence type="predicted"/>
<dbReference type="Gene3D" id="3.50.50.60">
    <property type="entry name" value="FAD/NAD(P)-binding domain"/>
    <property type="match status" value="1"/>
</dbReference>
<gene>
    <name evidence="5" type="ORF">MIND_00062000</name>
</gene>
<dbReference type="AlphaFoldDB" id="A0A8H6TB10"/>